<dbReference type="EMBL" id="MU825414">
    <property type="protein sequence ID" value="KAJ7390573.1"/>
    <property type="molecule type" value="Genomic_DNA"/>
</dbReference>
<reference evidence="2" key="1">
    <citation type="submission" date="2023-01" db="EMBL/GenBank/DDBJ databases">
        <title>Genome assembly of the deep-sea coral Lophelia pertusa.</title>
        <authorList>
            <person name="Herrera S."/>
            <person name="Cordes E."/>
        </authorList>
    </citation>
    <scope>NUCLEOTIDE SEQUENCE</scope>
    <source>
        <strain evidence="2">USNM1676648</strain>
        <tissue evidence="2">Polyp</tissue>
    </source>
</reference>
<evidence type="ECO:0000313" key="3">
    <source>
        <dbReference type="Proteomes" id="UP001163046"/>
    </source>
</evidence>
<accession>A0A9W9ZZ72</accession>
<comment type="caution">
    <text evidence="2">The sequence shown here is derived from an EMBL/GenBank/DDBJ whole genome shotgun (WGS) entry which is preliminary data.</text>
</comment>
<protein>
    <submittedName>
        <fullName evidence="2">Uncharacterized protein</fullName>
    </submittedName>
</protein>
<proteinExistence type="predicted"/>
<dbReference type="OrthoDB" id="5976481at2759"/>
<keyword evidence="3" id="KW-1185">Reference proteome</keyword>
<dbReference type="AlphaFoldDB" id="A0A9W9ZZ72"/>
<organism evidence="2 3">
    <name type="scientific">Desmophyllum pertusum</name>
    <dbReference type="NCBI Taxonomy" id="174260"/>
    <lineage>
        <taxon>Eukaryota</taxon>
        <taxon>Metazoa</taxon>
        <taxon>Cnidaria</taxon>
        <taxon>Anthozoa</taxon>
        <taxon>Hexacorallia</taxon>
        <taxon>Scleractinia</taxon>
        <taxon>Caryophylliina</taxon>
        <taxon>Caryophylliidae</taxon>
        <taxon>Desmophyllum</taxon>
    </lineage>
</organism>
<name>A0A9W9ZZ72_9CNID</name>
<dbReference type="Proteomes" id="UP001163046">
    <property type="component" value="Unassembled WGS sequence"/>
</dbReference>
<gene>
    <name evidence="2" type="ORF">OS493_023961</name>
</gene>
<sequence length="246" mass="26658">MADRQQVMVISLLLAAICYISCARECVPAYGYQSCACYMEGVNNTKEYVNLLSLKGNSSTPRFTTKDDKGFYLSFSPCDEFSEFVGENNTGYVPCVNATVARWTKESTHRCESLGDEASGTFKSDAVISDLIKSNLTLNFKSAKTAHHSAVISLVCNDSLLQNETIFKYVGTQNIPTDTYYLSLTSLCCCPGKCGFPPVIPSTTAITPTATARTVSSVIPNTTAPAPTGAFYKLFPCLLTSVTQNK</sequence>
<evidence type="ECO:0000256" key="1">
    <source>
        <dbReference type="SAM" id="SignalP"/>
    </source>
</evidence>
<evidence type="ECO:0000313" key="2">
    <source>
        <dbReference type="EMBL" id="KAJ7390573.1"/>
    </source>
</evidence>
<feature type="signal peptide" evidence="1">
    <location>
        <begin position="1"/>
        <end position="23"/>
    </location>
</feature>
<keyword evidence="1" id="KW-0732">Signal</keyword>
<feature type="chain" id="PRO_5040873488" evidence="1">
    <location>
        <begin position="24"/>
        <end position="246"/>
    </location>
</feature>